<evidence type="ECO:0000256" key="6">
    <source>
        <dbReference type="ARBA" id="ARBA00022763"/>
    </source>
</evidence>
<evidence type="ECO:0000256" key="17">
    <source>
        <dbReference type="HAMAP-Rule" id="MF_00205"/>
    </source>
</evidence>
<comment type="subcellular location">
    <subcellularLocation>
        <location evidence="1 17">Cytoplasm</location>
    </subcellularLocation>
</comment>
<keyword evidence="2 17" id="KW-0963">Cytoplasm</keyword>
<dbReference type="AlphaFoldDB" id="A0A2G9YZB1"/>
<dbReference type="Proteomes" id="UP000229952">
    <property type="component" value="Unassembled WGS sequence"/>
</dbReference>
<dbReference type="InterPro" id="IPR004602">
    <property type="entry name" value="UvrA"/>
</dbReference>
<evidence type="ECO:0000256" key="14">
    <source>
        <dbReference type="ARBA" id="ARBA00038000"/>
    </source>
</evidence>
<dbReference type="GO" id="GO:0005737">
    <property type="term" value="C:cytoplasm"/>
    <property type="evidence" value="ECO:0007669"/>
    <property type="project" value="UniProtKB-SubCell"/>
</dbReference>
<sequence>MAENYIKIRGARVHNLKNISVDIPKNKMVVITGISGSGKSSLAFDTLYAEGQRRYVESLSAYARQFLGVMDKPDVDSIEGISPAISIDQRKAAHNPRSTVGTITEIYDYLRLLFARIGKPHCPKCGKLISRQTIDQITEQVLSLPKKSEITILGLIIKGKKGEHRGTLEEIQRGGFIRVRVDRIIYRIEEALEKTLDRKRKHNIEVVVDRLVLDKDLDKSRLVDSLETALKLGNGIAMINIKEKDIVFSEHFACEECGVSLPGLEPRLFSFNSPYGACSACQGLGDKLEVDPKLVIPNPNLTIAEGAIFPWAHASHTRAAAKGEEEDLSSLTTQIAMKERRRDFISLTKIGGQGYFWWQLQDLAGKHNFSLDTPVKELPQKIIDLILYGDGESKKISSFPSSLTQAQRRVEKNKMFFDSHGENSIFEGVIPNLERRYHETDSDYTRNEIEQYMIEKKCEQCQGKRLKPETLAVTVAEKSIDRVVEMSINKTQEFFKNLKLKAEEIKIAQSIIKEIINRLQFLIDVGLDYLTLDRKADTLAGGEEQRIRLATQIGSKLTGVLYILDEPSVGLHARDQSRLIETLKKLRELGNTVVLCEHDPQTIMAANWIIDVGPRAGKHGGRIIFQGTPKQLLKSHTLTGDYLAGRKKVEIEKSKSQVKSQDFLIIKGAAEHNLKNIDVKIPLGNFVCITGVSGSGKSSLMNDILARALLKKFYNAKEEPGQHKAIWGWEYLNKVVLVDQSPIGRTPRSNPATYTGAFSYIRDLFATTKEARIRSYQPGRFSFNVKGGRCEVCEGQGVKKIEMYFLPDVYVQCSECKGQRFNKETLSIEYKGKNIAEVLEMTVEEALYFFKNIPGPSPKLKTLNDVGLGYIQLGQPAPSLSGGEAQRVKLATELSKKATGKSLYILDEPTTGLHPHDIKKLIFVLKSLVERGNTVIMIEHNLDCIKNSDFIIDLGPEGGDEGGYIIAEGTPLEIAKNKKSYTGQYLKETLSA</sequence>
<dbReference type="Gene3D" id="1.20.1580.10">
    <property type="entry name" value="ABC transporter ATPase like domain"/>
    <property type="match status" value="2"/>
</dbReference>
<accession>A0A2G9YZB1</accession>
<keyword evidence="6 17" id="KW-0227">DNA damage</keyword>
<dbReference type="Pfam" id="PF17755">
    <property type="entry name" value="UvrA_DNA-bind"/>
    <property type="match status" value="1"/>
</dbReference>
<dbReference type="CDD" id="cd03271">
    <property type="entry name" value="ABC_UvrA_II"/>
    <property type="match status" value="1"/>
</dbReference>
<dbReference type="InterPro" id="IPR013815">
    <property type="entry name" value="ATP_grasp_subdomain_1"/>
</dbReference>
<keyword evidence="10 17" id="KW-0067">ATP-binding</keyword>
<keyword evidence="17" id="KW-0742">SOS response</keyword>
<organism evidence="19 20">
    <name type="scientific">Candidatus Nealsonbacteria bacterium CG23_combo_of_CG06-09_8_20_14_all_37_18</name>
    <dbReference type="NCBI Taxonomy" id="1974720"/>
    <lineage>
        <taxon>Bacteria</taxon>
        <taxon>Candidatus Nealsoniibacteriota</taxon>
    </lineage>
</organism>
<dbReference type="HAMAP" id="MF_00205">
    <property type="entry name" value="UvrA"/>
    <property type="match status" value="1"/>
</dbReference>
<dbReference type="Gene3D" id="3.30.1490.20">
    <property type="entry name" value="ATP-grasp fold, A domain"/>
    <property type="match status" value="1"/>
</dbReference>
<feature type="binding site" evidence="17">
    <location>
        <begin position="33"/>
        <end position="40"/>
    </location>
    <ligand>
        <name>ATP</name>
        <dbReference type="ChEBI" id="CHEBI:30616"/>
    </ligand>
</feature>
<dbReference type="InterPro" id="IPR003593">
    <property type="entry name" value="AAA+_ATPase"/>
</dbReference>
<dbReference type="GO" id="GO:0009380">
    <property type="term" value="C:excinuclease repair complex"/>
    <property type="evidence" value="ECO:0007669"/>
    <property type="project" value="InterPro"/>
</dbReference>
<evidence type="ECO:0000256" key="16">
    <source>
        <dbReference type="ARBA" id="ARBA00042156"/>
    </source>
</evidence>
<evidence type="ECO:0000256" key="15">
    <source>
        <dbReference type="ARBA" id="ARBA00039316"/>
    </source>
</evidence>
<dbReference type="GO" id="GO:0008270">
    <property type="term" value="F:zinc ion binding"/>
    <property type="evidence" value="ECO:0007669"/>
    <property type="project" value="UniProtKB-UniRule"/>
</dbReference>
<dbReference type="GO" id="GO:0016887">
    <property type="term" value="F:ATP hydrolysis activity"/>
    <property type="evidence" value="ECO:0007669"/>
    <property type="project" value="InterPro"/>
</dbReference>
<comment type="similarity">
    <text evidence="14 17">Belongs to the ABC transporter superfamily. UvrA family.</text>
</comment>
<name>A0A2G9YZB1_9BACT</name>
<dbReference type="PROSITE" id="PS00211">
    <property type="entry name" value="ABC_TRANSPORTER_1"/>
    <property type="match status" value="1"/>
</dbReference>
<protein>
    <recommendedName>
        <fullName evidence="15 17">UvrABC system protein A</fullName>
        <shortName evidence="17">UvrA protein</shortName>
    </recommendedName>
    <alternativeName>
        <fullName evidence="16 17">Excinuclease ABC subunit A</fullName>
    </alternativeName>
</protein>
<evidence type="ECO:0000256" key="2">
    <source>
        <dbReference type="ARBA" id="ARBA00022490"/>
    </source>
</evidence>
<gene>
    <name evidence="17 19" type="primary">uvrA</name>
    <name evidence="19" type="ORF">COX35_00040</name>
</gene>
<dbReference type="Gene3D" id="1.10.8.280">
    <property type="entry name" value="ABC transporter ATPase domain-like"/>
    <property type="match status" value="1"/>
</dbReference>
<keyword evidence="7 17" id="KW-0228">DNA excision</keyword>
<evidence type="ECO:0000256" key="3">
    <source>
        <dbReference type="ARBA" id="ARBA00022723"/>
    </source>
</evidence>
<dbReference type="Gene3D" id="3.40.50.300">
    <property type="entry name" value="P-loop containing nucleotide triphosphate hydrolases"/>
    <property type="match status" value="2"/>
</dbReference>
<dbReference type="InterPro" id="IPR003439">
    <property type="entry name" value="ABC_transporter-like_ATP-bd"/>
</dbReference>
<evidence type="ECO:0000256" key="8">
    <source>
        <dbReference type="ARBA" id="ARBA00022771"/>
    </source>
</evidence>
<evidence type="ECO:0000256" key="12">
    <source>
        <dbReference type="ARBA" id="ARBA00023125"/>
    </source>
</evidence>
<dbReference type="NCBIfam" id="TIGR00630">
    <property type="entry name" value="uvra"/>
    <property type="match status" value="1"/>
</dbReference>
<evidence type="ECO:0000256" key="9">
    <source>
        <dbReference type="ARBA" id="ARBA00022833"/>
    </source>
</evidence>
<keyword evidence="5 17" id="KW-0547">Nucleotide-binding</keyword>
<dbReference type="PROSITE" id="PS50893">
    <property type="entry name" value="ABC_TRANSPORTER_2"/>
    <property type="match status" value="1"/>
</dbReference>
<dbReference type="PANTHER" id="PTHR43152:SF3">
    <property type="entry name" value="UVRABC SYSTEM PROTEIN A"/>
    <property type="match status" value="1"/>
</dbReference>
<dbReference type="InterPro" id="IPR041552">
    <property type="entry name" value="UvrA_DNA-bd"/>
</dbReference>
<evidence type="ECO:0000256" key="4">
    <source>
        <dbReference type="ARBA" id="ARBA00022737"/>
    </source>
</evidence>
<evidence type="ECO:0000256" key="13">
    <source>
        <dbReference type="ARBA" id="ARBA00023204"/>
    </source>
</evidence>
<dbReference type="GO" id="GO:0009381">
    <property type="term" value="F:excinuclease ABC activity"/>
    <property type="evidence" value="ECO:0007669"/>
    <property type="project" value="UniProtKB-UniRule"/>
</dbReference>
<dbReference type="SMART" id="SM00382">
    <property type="entry name" value="AAA"/>
    <property type="match status" value="2"/>
</dbReference>
<evidence type="ECO:0000259" key="18">
    <source>
        <dbReference type="PROSITE" id="PS50893"/>
    </source>
</evidence>
<evidence type="ECO:0000313" key="20">
    <source>
        <dbReference type="Proteomes" id="UP000229952"/>
    </source>
</evidence>
<evidence type="ECO:0000256" key="5">
    <source>
        <dbReference type="ARBA" id="ARBA00022741"/>
    </source>
</evidence>
<keyword evidence="13 17" id="KW-0234">DNA repair</keyword>
<dbReference type="InterPro" id="IPR041102">
    <property type="entry name" value="UvrA_inter"/>
</dbReference>
<feature type="binding site" evidence="17">
    <location>
        <begin position="691"/>
        <end position="698"/>
    </location>
    <ligand>
        <name>ATP</name>
        <dbReference type="ChEBI" id="CHEBI:30616"/>
    </ligand>
</feature>
<keyword evidence="3 17" id="KW-0479">Metal-binding</keyword>
<reference evidence="19 20" key="1">
    <citation type="submission" date="2017-09" db="EMBL/GenBank/DDBJ databases">
        <title>Depth-based differentiation of microbial function through sediment-hosted aquifers and enrichment of novel symbionts in the deep terrestrial subsurface.</title>
        <authorList>
            <person name="Probst A.J."/>
            <person name="Ladd B."/>
            <person name="Jarett J.K."/>
            <person name="Geller-Mcgrath D.E."/>
            <person name="Sieber C.M."/>
            <person name="Emerson J.B."/>
            <person name="Anantharaman K."/>
            <person name="Thomas B.C."/>
            <person name="Malmstrom R."/>
            <person name="Stieglmeier M."/>
            <person name="Klingl A."/>
            <person name="Woyke T."/>
            <person name="Ryan C.M."/>
            <person name="Banfield J.F."/>
        </authorList>
    </citation>
    <scope>NUCLEOTIDE SEQUENCE [LARGE SCALE GENOMIC DNA]</scope>
    <source>
        <strain evidence="19">CG23_combo_of_CG06-09_8_20_14_all_37_18</strain>
    </source>
</reference>
<evidence type="ECO:0000256" key="10">
    <source>
        <dbReference type="ARBA" id="ARBA00022840"/>
    </source>
</evidence>
<dbReference type="FunFam" id="1.20.1580.10:FF:000002">
    <property type="entry name" value="UvrABC system protein A"/>
    <property type="match status" value="1"/>
</dbReference>
<dbReference type="CDD" id="cd03270">
    <property type="entry name" value="ABC_UvrA_I"/>
    <property type="match status" value="1"/>
</dbReference>
<keyword evidence="12 17" id="KW-0238">DNA-binding</keyword>
<comment type="caution">
    <text evidence="19">The sequence shown here is derived from an EMBL/GenBank/DDBJ whole genome shotgun (WGS) entry which is preliminary data.</text>
</comment>
<evidence type="ECO:0000256" key="7">
    <source>
        <dbReference type="ARBA" id="ARBA00022769"/>
    </source>
</evidence>
<keyword evidence="4 17" id="KW-0677">Repeat</keyword>
<dbReference type="InterPro" id="IPR017871">
    <property type="entry name" value="ABC_transporter-like_CS"/>
</dbReference>
<dbReference type="InterPro" id="IPR027417">
    <property type="entry name" value="P-loop_NTPase"/>
</dbReference>
<dbReference type="GO" id="GO:0009432">
    <property type="term" value="P:SOS response"/>
    <property type="evidence" value="ECO:0007669"/>
    <property type="project" value="UniProtKB-UniRule"/>
</dbReference>
<dbReference type="GO" id="GO:0005524">
    <property type="term" value="F:ATP binding"/>
    <property type="evidence" value="ECO:0007669"/>
    <property type="project" value="UniProtKB-UniRule"/>
</dbReference>
<evidence type="ECO:0000256" key="1">
    <source>
        <dbReference type="ARBA" id="ARBA00004496"/>
    </source>
</evidence>
<comment type="subunit">
    <text evidence="17">Forms a heterotetramer with UvrB during the search for lesions.</text>
</comment>
<keyword evidence="9 17" id="KW-0862">Zinc</keyword>
<dbReference type="PANTHER" id="PTHR43152">
    <property type="entry name" value="UVRABC SYSTEM PROTEIN A"/>
    <property type="match status" value="1"/>
</dbReference>
<feature type="zinc finger region" description="C4-type" evidence="17">
    <location>
        <begin position="254"/>
        <end position="281"/>
    </location>
</feature>
<keyword evidence="11 17" id="KW-0267">Excision nuclease</keyword>
<feature type="zinc finger region" description="C4-type" evidence="17">
    <location>
        <begin position="790"/>
        <end position="816"/>
    </location>
</feature>
<feature type="domain" description="ABC transporter" evidence="18">
    <location>
        <begin position="658"/>
        <end position="987"/>
    </location>
</feature>
<dbReference type="SUPFAM" id="SSF52540">
    <property type="entry name" value="P-loop containing nucleoside triphosphate hydrolases"/>
    <property type="match status" value="2"/>
</dbReference>
<dbReference type="GO" id="GO:0006289">
    <property type="term" value="P:nucleotide-excision repair"/>
    <property type="evidence" value="ECO:0007669"/>
    <property type="project" value="UniProtKB-UniRule"/>
</dbReference>
<keyword evidence="8 17" id="KW-0863">Zinc-finger</keyword>
<comment type="function">
    <text evidence="17">The UvrABC repair system catalyzes the recognition and processing of DNA lesions. UvrA is an ATPase and a DNA-binding protein. A damage recognition complex composed of 2 UvrA and 2 UvrB subunits scans DNA for abnormalities. When the presence of a lesion has been verified by UvrB, the UvrA molecules dissociate.</text>
</comment>
<evidence type="ECO:0000256" key="11">
    <source>
        <dbReference type="ARBA" id="ARBA00022881"/>
    </source>
</evidence>
<dbReference type="EMBL" id="PCRQ01000002">
    <property type="protein sequence ID" value="PIP24552.1"/>
    <property type="molecule type" value="Genomic_DNA"/>
</dbReference>
<evidence type="ECO:0000313" key="19">
    <source>
        <dbReference type="EMBL" id="PIP24552.1"/>
    </source>
</evidence>
<dbReference type="Pfam" id="PF17760">
    <property type="entry name" value="UvrA_inter"/>
    <property type="match status" value="1"/>
</dbReference>
<proteinExistence type="inferred from homology"/>
<dbReference type="GO" id="GO:0003677">
    <property type="term" value="F:DNA binding"/>
    <property type="evidence" value="ECO:0007669"/>
    <property type="project" value="UniProtKB-UniRule"/>
</dbReference>